<comment type="caution">
    <text evidence="8">The sequence shown here is derived from an EMBL/GenBank/DDBJ whole genome shotgun (WGS) entry which is preliminary data.</text>
</comment>
<feature type="domain" description="Major facilitator superfamily (MFS) profile" evidence="7">
    <location>
        <begin position="49"/>
        <end position="479"/>
    </location>
</feature>
<dbReference type="PROSITE" id="PS50850">
    <property type="entry name" value="MFS"/>
    <property type="match status" value="1"/>
</dbReference>
<dbReference type="PROSITE" id="PS00217">
    <property type="entry name" value="SUGAR_TRANSPORT_2"/>
    <property type="match status" value="1"/>
</dbReference>
<dbReference type="PANTHER" id="PTHR48022">
    <property type="entry name" value="PLASTIDIC GLUCOSE TRANSPORTER 4"/>
    <property type="match status" value="1"/>
</dbReference>
<dbReference type="InterPro" id="IPR005829">
    <property type="entry name" value="Sugar_transporter_CS"/>
</dbReference>
<evidence type="ECO:0000256" key="3">
    <source>
        <dbReference type="ARBA" id="ARBA00022692"/>
    </source>
</evidence>
<comment type="similarity">
    <text evidence="2">Belongs to the major facilitator superfamily. Sugar transporter (TC 2.A.1.1) family.</text>
</comment>
<reference evidence="8 9" key="1">
    <citation type="submission" date="2020-11" db="EMBL/GenBank/DDBJ databases">
        <title>Kefir isolates.</title>
        <authorList>
            <person name="Marcisauskas S."/>
            <person name="Kim Y."/>
            <person name="Blasche S."/>
        </authorList>
    </citation>
    <scope>NUCLEOTIDE SEQUENCE [LARGE SCALE GENOMIC DNA]</scope>
    <source>
        <strain evidence="8 9">KR</strain>
    </source>
</reference>
<evidence type="ECO:0000256" key="4">
    <source>
        <dbReference type="ARBA" id="ARBA00022989"/>
    </source>
</evidence>
<evidence type="ECO:0000256" key="6">
    <source>
        <dbReference type="SAM" id="Phobius"/>
    </source>
</evidence>
<name>A0A9P6VVP6_RHOMI</name>
<dbReference type="InterPro" id="IPR005828">
    <property type="entry name" value="MFS_sugar_transport-like"/>
</dbReference>
<feature type="transmembrane region" description="Helical" evidence="6">
    <location>
        <begin position="156"/>
        <end position="174"/>
    </location>
</feature>
<keyword evidence="3 6" id="KW-0812">Transmembrane</keyword>
<dbReference type="Gene3D" id="1.20.1250.20">
    <property type="entry name" value="MFS general substrate transporter like domains"/>
    <property type="match status" value="2"/>
</dbReference>
<dbReference type="OrthoDB" id="6612291at2759"/>
<feature type="transmembrane region" description="Helical" evidence="6">
    <location>
        <begin position="97"/>
        <end position="115"/>
    </location>
</feature>
<gene>
    <name evidence="8" type="ORF">C6P46_000847</name>
</gene>
<evidence type="ECO:0000313" key="8">
    <source>
        <dbReference type="EMBL" id="KAG0655501.1"/>
    </source>
</evidence>
<feature type="transmembrane region" description="Helical" evidence="6">
    <location>
        <begin position="225"/>
        <end position="244"/>
    </location>
</feature>
<evidence type="ECO:0000256" key="1">
    <source>
        <dbReference type="ARBA" id="ARBA00004141"/>
    </source>
</evidence>
<evidence type="ECO:0000256" key="5">
    <source>
        <dbReference type="ARBA" id="ARBA00023136"/>
    </source>
</evidence>
<dbReference type="Pfam" id="PF00083">
    <property type="entry name" value="Sugar_tr"/>
    <property type="match status" value="2"/>
</dbReference>
<feature type="transmembrane region" description="Helical" evidence="6">
    <location>
        <begin position="457"/>
        <end position="475"/>
    </location>
</feature>
<dbReference type="InterPro" id="IPR036259">
    <property type="entry name" value="MFS_trans_sf"/>
</dbReference>
<dbReference type="GO" id="GO:0005351">
    <property type="term" value="F:carbohydrate:proton symporter activity"/>
    <property type="evidence" value="ECO:0007669"/>
    <property type="project" value="TreeGrafter"/>
</dbReference>
<dbReference type="AlphaFoldDB" id="A0A9P6VVP6"/>
<evidence type="ECO:0000259" key="7">
    <source>
        <dbReference type="PROSITE" id="PS50850"/>
    </source>
</evidence>
<organism evidence="8 9">
    <name type="scientific">Rhodotorula mucilaginosa</name>
    <name type="common">Yeast</name>
    <name type="synonym">Rhodotorula rubra</name>
    <dbReference type="NCBI Taxonomy" id="5537"/>
    <lineage>
        <taxon>Eukaryota</taxon>
        <taxon>Fungi</taxon>
        <taxon>Dikarya</taxon>
        <taxon>Basidiomycota</taxon>
        <taxon>Pucciniomycotina</taxon>
        <taxon>Microbotryomycetes</taxon>
        <taxon>Sporidiobolales</taxon>
        <taxon>Sporidiobolaceae</taxon>
        <taxon>Rhodotorula</taxon>
    </lineage>
</organism>
<feature type="transmembrane region" description="Helical" evidence="6">
    <location>
        <begin position="46"/>
        <end position="77"/>
    </location>
</feature>
<evidence type="ECO:0000256" key="2">
    <source>
        <dbReference type="ARBA" id="ARBA00010992"/>
    </source>
</evidence>
<feature type="transmembrane region" description="Helical" evidence="6">
    <location>
        <begin position="320"/>
        <end position="341"/>
    </location>
</feature>
<protein>
    <recommendedName>
        <fullName evidence="7">Major facilitator superfamily (MFS) profile domain-containing protein</fullName>
    </recommendedName>
</protein>
<dbReference type="PANTHER" id="PTHR48022:SF41">
    <property type="entry name" value="MAJOR FACILITATOR SUPERFAMILY (MFS) PROFILE DOMAIN-CONTAINING PROTEIN"/>
    <property type="match status" value="1"/>
</dbReference>
<feature type="transmembrane region" description="Helical" evidence="6">
    <location>
        <begin position="425"/>
        <end position="445"/>
    </location>
</feature>
<proteinExistence type="inferred from homology"/>
<feature type="transmembrane region" description="Helical" evidence="6">
    <location>
        <begin position="186"/>
        <end position="205"/>
    </location>
</feature>
<accession>A0A9P6VVP6</accession>
<keyword evidence="5 6" id="KW-0472">Membrane</keyword>
<feature type="transmembrane region" description="Helical" evidence="6">
    <location>
        <begin position="127"/>
        <end position="150"/>
    </location>
</feature>
<evidence type="ECO:0000313" key="9">
    <source>
        <dbReference type="Proteomes" id="UP000777482"/>
    </source>
</evidence>
<dbReference type="InterPro" id="IPR020846">
    <property type="entry name" value="MFS_dom"/>
</dbReference>
<sequence length="529" mass="57431">MSSADGLQFKQEIYHDEKVFALDEAGQALRAEARSPWKVLRENARAVAVVLAVQSSAIIVGIEFSLPGNLLAIPAFLRQFGSLSEKTGKYAIASKHLTIWAALFATFQVLGLMFGGQISDRFGRRGALYLVLFFIYIGVMLEIIATTWQMWLGSKIVIGFGTGIMQTCVVTYVSEVAPRELRGSGLGLFNMAMNIGGLAATLIPWGTQKHYGVDPTDNRAFRVPLYVAIACPTITLVLQLLLLVESPWWLMMKGCQDQARKALDYLYGKTPGYDSDKAVAELEYTLAKEAEIKAAAAGATYLDCFRGINGRRTFCAKDPLASSVIITAVGLACNFLSFFILESKHVGRWFLLFAALIVMLLCMLGIALIDVIANDNGNYTGAAGKMLTFFVALFTAGSTLGPGVAGWTYTGEAGSSRLRAKTATLGTAGNAVAGLVWTSVLPYLLDADEVNLGPKTGFIFFGFGVACVVLVWFFIPDLTGRTFAQIDELLARRIPARKFSKTETTGDYGNNLDETAQRVEAFTSKDQEV</sequence>
<dbReference type="SUPFAM" id="SSF103473">
    <property type="entry name" value="MFS general substrate transporter"/>
    <property type="match status" value="1"/>
</dbReference>
<feature type="transmembrane region" description="Helical" evidence="6">
    <location>
        <begin position="347"/>
        <end position="374"/>
    </location>
</feature>
<feature type="transmembrane region" description="Helical" evidence="6">
    <location>
        <begin position="386"/>
        <end position="405"/>
    </location>
</feature>
<dbReference type="Proteomes" id="UP000777482">
    <property type="component" value="Unassembled WGS sequence"/>
</dbReference>
<comment type="subcellular location">
    <subcellularLocation>
        <location evidence="1">Membrane</location>
        <topology evidence="1">Multi-pass membrane protein</topology>
    </subcellularLocation>
</comment>
<dbReference type="InterPro" id="IPR050360">
    <property type="entry name" value="MFS_Sugar_Transporters"/>
</dbReference>
<dbReference type="GO" id="GO:0016020">
    <property type="term" value="C:membrane"/>
    <property type="evidence" value="ECO:0007669"/>
    <property type="project" value="UniProtKB-SubCell"/>
</dbReference>
<keyword evidence="4 6" id="KW-1133">Transmembrane helix</keyword>
<dbReference type="EMBL" id="PUHQ01000118">
    <property type="protein sequence ID" value="KAG0655501.1"/>
    <property type="molecule type" value="Genomic_DNA"/>
</dbReference>
<keyword evidence="9" id="KW-1185">Reference proteome</keyword>